<comment type="subcellular location">
    <subcellularLocation>
        <location evidence="1">Membrane</location>
        <topology evidence="1">Multi-pass membrane protein</topology>
    </subcellularLocation>
</comment>
<gene>
    <name evidence="9" type="ORF">AUR64_01490</name>
</gene>
<evidence type="ECO:0000313" key="10">
    <source>
        <dbReference type="Proteomes" id="UP000054387"/>
    </source>
</evidence>
<keyword evidence="4 7" id="KW-0812">Transmembrane</keyword>
<feature type="transmembrane region" description="Helical" evidence="7">
    <location>
        <begin position="54"/>
        <end position="77"/>
    </location>
</feature>
<feature type="transmembrane region" description="Helical" evidence="7">
    <location>
        <begin position="361"/>
        <end position="383"/>
    </location>
</feature>
<name>A0A0W1R4Z3_9EURY</name>
<dbReference type="AlphaFoldDB" id="A0A0W1R4Z3"/>
<keyword evidence="10" id="KW-1185">Reference proteome</keyword>
<dbReference type="STRING" id="1514971.AUR64_01490"/>
<comment type="caution">
    <text evidence="9">The sequence shown here is derived from an EMBL/GenBank/DDBJ whole genome shotgun (WGS) entry which is preliminary data.</text>
</comment>
<evidence type="ECO:0000256" key="5">
    <source>
        <dbReference type="ARBA" id="ARBA00022989"/>
    </source>
</evidence>
<sequence length="400" mass="41959">MAAAMELWQVGALFVGIAVAGAIATRVGLSVIPLYVLVGMLVGPNVLGRYAAEFAVPAGDIVTILAEIGIVLLLFFLGLEFSLDRLLEARRRITGSGLLDLGINFPVGVGLGLLFGWSLLESVLLGGIVYISSSAVITKSLIDLGWIANSESEPMLGTLVFEDLFIAIYLAVVAALVGGSGGLESAATDVAIAVAFLGILLAGVWFGGPLFERVFDADSSELFVLRVLAMAVFVAGIALAIGVSEAVAAFFVGMGFSSTDHVERIERLLTPVRDIFAAVFFFYIGLGTDPLLVATTVGILAVAVVATTPTKILSGFYSGRIYDLDDRRSLRVGLGMVTRGEFSLIIATVAATGSGPIMTQVIPAFAVGYVLVMSILGTVLMQYSEVFEGILERRKSETTG</sequence>
<comment type="similarity">
    <text evidence="2">Belongs to the monovalent cation:proton antiporter 2 (CPA2) transporter (TC 2.A.37) family.</text>
</comment>
<evidence type="ECO:0000256" key="6">
    <source>
        <dbReference type="ARBA" id="ARBA00023136"/>
    </source>
</evidence>
<feature type="transmembrane region" description="Helical" evidence="7">
    <location>
        <begin position="334"/>
        <end position="355"/>
    </location>
</feature>
<dbReference type="InterPro" id="IPR038770">
    <property type="entry name" value="Na+/solute_symporter_sf"/>
</dbReference>
<evidence type="ECO:0000256" key="3">
    <source>
        <dbReference type="ARBA" id="ARBA00022448"/>
    </source>
</evidence>
<evidence type="ECO:0000256" key="1">
    <source>
        <dbReference type="ARBA" id="ARBA00004141"/>
    </source>
</evidence>
<organism evidence="9 10">
    <name type="scientific">Haloprofundus marisrubri</name>
    <dbReference type="NCBI Taxonomy" id="1514971"/>
    <lineage>
        <taxon>Archaea</taxon>
        <taxon>Methanobacteriati</taxon>
        <taxon>Methanobacteriota</taxon>
        <taxon>Stenosarchaea group</taxon>
        <taxon>Halobacteria</taxon>
        <taxon>Halobacteriales</taxon>
        <taxon>Haloferacaceae</taxon>
        <taxon>Haloprofundus</taxon>
    </lineage>
</organism>
<feature type="domain" description="Cation/H+ exchanger transmembrane" evidence="8">
    <location>
        <begin position="17"/>
        <end position="380"/>
    </location>
</feature>
<dbReference type="OrthoDB" id="12029at2157"/>
<dbReference type="GO" id="GO:1902600">
    <property type="term" value="P:proton transmembrane transport"/>
    <property type="evidence" value="ECO:0007669"/>
    <property type="project" value="InterPro"/>
</dbReference>
<dbReference type="InterPro" id="IPR006153">
    <property type="entry name" value="Cation/H_exchanger_TM"/>
</dbReference>
<evidence type="ECO:0000313" key="9">
    <source>
        <dbReference type="EMBL" id="KTG07936.1"/>
    </source>
</evidence>
<dbReference type="RefSeq" id="WP_058583363.1">
    <property type="nucleotide sequence ID" value="NZ_LOPU01000037.1"/>
</dbReference>
<feature type="transmembrane region" description="Helical" evidence="7">
    <location>
        <begin position="190"/>
        <end position="211"/>
    </location>
</feature>
<evidence type="ECO:0000259" key="8">
    <source>
        <dbReference type="Pfam" id="PF00999"/>
    </source>
</evidence>
<keyword evidence="6 7" id="KW-0472">Membrane</keyword>
<dbReference type="GO" id="GO:0016020">
    <property type="term" value="C:membrane"/>
    <property type="evidence" value="ECO:0007669"/>
    <property type="project" value="UniProtKB-SubCell"/>
</dbReference>
<dbReference type="Proteomes" id="UP000054387">
    <property type="component" value="Unassembled WGS sequence"/>
</dbReference>
<dbReference type="Gene3D" id="1.20.1530.20">
    <property type="match status" value="1"/>
</dbReference>
<feature type="transmembrane region" description="Helical" evidence="7">
    <location>
        <begin position="268"/>
        <end position="286"/>
    </location>
</feature>
<evidence type="ECO:0000256" key="2">
    <source>
        <dbReference type="ARBA" id="ARBA00005551"/>
    </source>
</evidence>
<accession>A0A0W1R4Z3</accession>
<keyword evidence="3" id="KW-0813">Transport</keyword>
<dbReference type="PANTHER" id="PTHR42751:SF4">
    <property type="entry name" value="K(+)_H(+) ANTIPORTER SUBUNIT KHTU"/>
    <property type="match status" value="1"/>
</dbReference>
<dbReference type="PANTHER" id="PTHR42751">
    <property type="entry name" value="SODIUM/HYDROGEN EXCHANGER FAMILY/TRKA DOMAIN PROTEIN"/>
    <property type="match status" value="1"/>
</dbReference>
<feature type="transmembrane region" description="Helical" evidence="7">
    <location>
        <begin position="12"/>
        <end position="42"/>
    </location>
</feature>
<reference evidence="9 10" key="1">
    <citation type="submission" date="2015-12" db="EMBL/GenBank/DDBJ databases">
        <title>Haloprofundus marisrubri gen. nov., sp. nov., an extremely halophilic archaeon isolated from the Discovery deep brine-seawater interface in the Red Sea.</title>
        <authorList>
            <person name="Zhang G."/>
            <person name="Stingl U."/>
            <person name="Rashid M."/>
        </authorList>
    </citation>
    <scope>NUCLEOTIDE SEQUENCE [LARGE SCALE GENOMIC DNA]</scope>
    <source>
        <strain evidence="9 10">SB9</strain>
    </source>
</reference>
<feature type="transmembrane region" description="Helical" evidence="7">
    <location>
        <begin position="164"/>
        <end position="183"/>
    </location>
</feature>
<dbReference type="EMBL" id="LOPU01000037">
    <property type="protein sequence ID" value="KTG07936.1"/>
    <property type="molecule type" value="Genomic_DNA"/>
</dbReference>
<feature type="transmembrane region" description="Helical" evidence="7">
    <location>
        <begin position="98"/>
        <end position="120"/>
    </location>
</feature>
<protein>
    <submittedName>
        <fullName evidence="9">Sodium:proton antiporter</fullName>
    </submittedName>
</protein>
<feature type="transmembrane region" description="Helical" evidence="7">
    <location>
        <begin position="223"/>
        <end position="256"/>
    </location>
</feature>
<dbReference type="Pfam" id="PF00999">
    <property type="entry name" value="Na_H_Exchanger"/>
    <property type="match status" value="1"/>
</dbReference>
<proteinExistence type="inferred from homology"/>
<keyword evidence="5 7" id="KW-1133">Transmembrane helix</keyword>
<evidence type="ECO:0000256" key="7">
    <source>
        <dbReference type="SAM" id="Phobius"/>
    </source>
</evidence>
<feature type="transmembrane region" description="Helical" evidence="7">
    <location>
        <begin position="292"/>
        <end position="313"/>
    </location>
</feature>
<evidence type="ECO:0000256" key="4">
    <source>
        <dbReference type="ARBA" id="ARBA00022692"/>
    </source>
</evidence>
<dbReference type="GO" id="GO:0015297">
    <property type="term" value="F:antiporter activity"/>
    <property type="evidence" value="ECO:0007669"/>
    <property type="project" value="InterPro"/>
</dbReference>